<evidence type="ECO:0000256" key="1">
    <source>
        <dbReference type="SAM" id="Phobius"/>
    </source>
</evidence>
<dbReference type="AlphaFoldDB" id="A0A5B9D820"/>
<keyword evidence="1" id="KW-0472">Membrane</keyword>
<feature type="transmembrane region" description="Helical" evidence="1">
    <location>
        <begin position="12"/>
        <end position="33"/>
    </location>
</feature>
<keyword evidence="3" id="KW-1185">Reference proteome</keyword>
<dbReference type="RefSeq" id="WP_147662096.1">
    <property type="nucleotide sequence ID" value="NZ_CP042905.2"/>
</dbReference>
<sequence>MIEDNKKLNPFIGIAFGFVLIFFGIFGILFLFGDKLTEFFYILAIIPFVIPGVFFLVLNASYLGIRRLATKIDESAELMNPKTSLHGTCAITKVRDLYILKFSDNYLHVIRMNDRINVSASWSRRTFGPKLPTSLPIKCPVLTEFNGFKIRKCEGKAVLYDVDENQWVSGQATMFSIFFFSKSITPLLYPDVFQNLINLIDQYN</sequence>
<dbReference type="EMBL" id="CP042905">
    <property type="protein sequence ID" value="QEE15175.1"/>
    <property type="molecule type" value="Genomic_DNA"/>
</dbReference>
<feature type="transmembrane region" description="Helical" evidence="1">
    <location>
        <begin position="39"/>
        <end position="58"/>
    </location>
</feature>
<proteinExistence type="predicted"/>
<reference evidence="2 3" key="1">
    <citation type="journal article" date="2020" name="Nature">
        <title>Isolation of an archaeon at the prokaryote-eukaryote interface.</title>
        <authorList>
            <person name="Imachi H."/>
            <person name="Nobu M.K."/>
            <person name="Nakahara N."/>
            <person name="Morono Y."/>
            <person name="Ogawara M."/>
            <person name="Takaki Y."/>
            <person name="Takano Y."/>
            <person name="Uematsu K."/>
            <person name="Ikuta T."/>
            <person name="Ito M."/>
            <person name="Matsui Y."/>
            <person name="Miyazaki M."/>
            <person name="Murata K."/>
            <person name="Saito Y."/>
            <person name="Sakai S."/>
            <person name="Song C."/>
            <person name="Tasumi E."/>
            <person name="Yamanaka Y."/>
            <person name="Yamaguchi T."/>
            <person name="Kamagata Y."/>
            <person name="Tamaki H."/>
            <person name="Takai K."/>
        </authorList>
    </citation>
    <scope>NUCLEOTIDE SEQUENCE [LARGE SCALE GENOMIC DNA]</scope>
    <source>
        <strain evidence="2 3">MK-D1</strain>
    </source>
</reference>
<gene>
    <name evidence="2" type="ORF">DSAG12_00999</name>
</gene>
<keyword evidence="1" id="KW-1133">Transmembrane helix</keyword>
<protein>
    <submittedName>
        <fullName evidence="2">Uncharacterized protein</fullName>
    </submittedName>
</protein>
<evidence type="ECO:0000313" key="3">
    <source>
        <dbReference type="Proteomes" id="UP000321408"/>
    </source>
</evidence>
<reference evidence="2 3" key="2">
    <citation type="journal article" date="2024" name="Int. J. Syst. Evol. Microbiol.">
        <title>Promethearchaeum syntrophicum gen. nov., sp. nov., an anaerobic, obligately syntrophic archaeon, the first isolate of the lineage 'Asgard' archaea, and proposal of the new archaeal phylum Promethearchaeota phyl. nov. and kingdom Promethearchaeati regn. nov.</title>
        <authorList>
            <person name="Imachi H."/>
            <person name="Nobu M.K."/>
            <person name="Kato S."/>
            <person name="Takaki Y."/>
            <person name="Miyazaki M."/>
            <person name="Miyata M."/>
            <person name="Ogawara M."/>
            <person name="Saito Y."/>
            <person name="Sakai S."/>
            <person name="Tahara Y.O."/>
            <person name="Takano Y."/>
            <person name="Tasumi E."/>
            <person name="Uematsu K."/>
            <person name="Yoshimura T."/>
            <person name="Itoh T."/>
            <person name="Ohkuma M."/>
            <person name="Takai K."/>
        </authorList>
    </citation>
    <scope>NUCLEOTIDE SEQUENCE [LARGE SCALE GENOMIC DNA]</scope>
    <source>
        <strain evidence="2 3">MK-D1</strain>
    </source>
</reference>
<keyword evidence="1" id="KW-0812">Transmembrane</keyword>
<name>A0A5B9D820_9ARCH</name>
<dbReference type="KEGG" id="psyt:DSAG12_00999"/>
<dbReference type="Proteomes" id="UP000321408">
    <property type="component" value="Chromosome"/>
</dbReference>
<dbReference type="GeneID" id="41328998"/>
<accession>A0A5B9D820</accession>
<organism evidence="2 3">
    <name type="scientific">Promethearchaeum syntrophicum</name>
    <dbReference type="NCBI Taxonomy" id="2594042"/>
    <lineage>
        <taxon>Archaea</taxon>
        <taxon>Promethearchaeati</taxon>
        <taxon>Promethearchaeota</taxon>
        <taxon>Promethearchaeia</taxon>
        <taxon>Promethearchaeales</taxon>
        <taxon>Promethearchaeaceae</taxon>
        <taxon>Promethearchaeum</taxon>
    </lineage>
</organism>
<evidence type="ECO:0000313" key="2">
    <source>
        <dbReference type="EMBL" id="QEE15175.1"/>
    </source>
</evidence>